<proteinExistence type="predicted"/>
<accession>A0A3D9HTF9</accession>
<dbReference type="EMBL" id="QRDZ01000055">
    <property type="protein sequence ID" value="RED52792.1"/>
    <property type="molecule type" value="Genomic_DNA"/>
</dbReference>
<dbReference type="SUPFAM" id="SSF53686">
    <property type="entry name" value="Tryptophan synthase beta subunit-like PLP-dependent enzymes"/>
    <property type="match status" value="1"/>
</dbReference>
<dbReference type="InterPro" id="IPR050147">
    <property type="entry name" value="Ser/Thr_Dehydratase"/>
</dbReference>
<gene>
    <name evidence="5" type="ORF">DFP98_15529</name>
</gene>
<organism evidence="5 6">
    <name type="scientific">Cohnella phaseoli</name>
    <dbReference type="NCBI Taxonomy" id="456490"/>
    <lineage>
        <taxon>Bacteria</taxon>
        <taxon>Bacillati</taxon>
        <taxon>Bacillota</taxon>
        <taxon>Bacilli</taxon>
        <taxon>Bacillales</taxon>
        <taxon>Paenibacillaceae</taxon>
        <taxon>Cohnella</taxon>
    </lineage>
</organism>
<dbReference type="GO" id="GO:0006565">
    <property type="term" value="P:L-serine catabolic process"/>
    <property type="evidence" value="ECO:0007669"/>
    <property type="project" value="TreeGrafter"/>
</dbReference>
<name>A0A3D9HTF9_9BACL</name>
<dbReference type="PANTHER" id="PTHR48078">
    <property type="entry name" value="THREONINE DEHYDRATASE, MITOCHONDRIAL-RELATED"/>
    <property type="match status" value="1"/>
</dbReference>
<keyword evidence="3" id="KW-0456">Lyase</keyword>
<evidence type="ECO:0000313" key="5">
    <source>
        <dbReference type="EMBL" id="RED52792.1"/>
    </source>
</evidence>
<comment type="caution">
    <text evidence="5">The sequence shown here is derived from an EMBL/GenBank/DDBJ whole genome shotgun (WGS) entry which is preliminary data.</text>
</comment>
<dbReference type="RefSeq" id="WP_116065720.1">
    <property type="nucleotide sequence ID" value="NZ_QRDZ01000055.1"/>
</dbReference>
<dbReference type="GO" id="GO:0009097">
    <property type="term" value="P:isoleucine biosynthetic process"/>
    <property type="evidence" value="ECO:0007669"/>
    <property type="project" value="TreeGrafter"/>
</dbReference>
<protein>
    <submittedName>
        <fullName evidence="5">Threonine synthase</fullName>
    </submittedName>
</protein>
<evidence type="ECO:0000256" key="3">
    <source>
        <dbReference type="ARBA" id="ARBA00023239"/>
    </source>
</evidence>
<evidence type="ECO:0000259" key="4">
    <source>
        <dbReference type="Pfam" id="PF00291"/>
    </source>
</evidence>
<evidence type="ECO:0000256" key="1">
    <source>
        <dbReference type="ARBA" id="ARBA00001933"/>
    </source>
</evidence>
<dbReference type="PANTHER" id="PTHR48078:SF6">
    <property type="entry name" value="L-THREONINE DEHYDRATASE CATABOLIC TDCB"/>
    <property type="match status" value="1"/>
</dbReference>
<keyword evidence="2" id="KW-0663">Pyridoxal phosphate</keyword>
<dbReference type="InterPro" id="IPR036052">
    <property type="entry name" value="TrpB-like_PALP_sf"/>
</dbReference>
<dbReference type="Gene3D" id="3.40.50.1100">
    <property type="match status" value="2"/>
</dbReference>
<dbReference type="GO" id="GO:0004794">
    <property type="term" value="F:threonine deaminase activity"/>
    <property type="evidence" value="ECO:0007669"/>
    <property type="project" value="TreeGrafter"/>
</dbReference>
<dbReference type="Pfam" id="PF00291">
    <property type="entry name" value="PALP"/>
    <property type="match status" value="1"/>
</dbReference>
<comment type="cofactor">
    <cofactor evidence="1">
        <name>pyridoxal 5'-phosphate</name>
        <dbReference type="ChEBI" id="CHEBI:597326"/>
    </cofactor>
</comment>
<dbReference type="OrthoDB" id="9778118at2"/>
<dbReference type="Proteomes" id="UP000256977">
    <property type="component" value="Unassembled WGS sequence"/>
</dbReference>
<dbReference type="GO" id="GO:0006567">
    <property type="term" value="P:L-threonine catabolic process"/>
    <property type="evidence" value="ECO:0007669"/>
    <property type="project" value="TreeGrafter"/>
</dbReference>
<sequence>MTKTATRGIWKYERRIPEIMERNRITLGEGQTPLIKSTRIGPEVGLTNLYFKLESLNPTGSYKDRISALGVSLAKERGLTACIGTTSGNAGGSIAAYAARAGLNYHVYVQENIVASKLEPMIVHRASIVKVKGFGFNPEVGNRVFAKVLKNAQSRNLELLITAYAYAPEAMEAVKTIAYELTEEGAEDADVVFMPAGGGGLLTGIYRGYRDLLEDGAIRCLPKLVACQSTGCANIAKAWQLGLDKPVDGASTAMISGIQVPNPPDGVQALQALQHSGGFAEALPDADTWHWQEQLAVKEGIFCEPAGAIALAGAIQAAKEGRIGRNANVVCIVSGAGYKDVDRMSAMVKQLPDIPMIDTDEL</sequence>
<feature type="domain" description="Tryptophan synthase beta chain-like PALP" evidence="4">
    <location>
        <begin position="25"/>
        <end position="335"/>
    </location>
</feature>
<reference evidence="5 6" key="1">
    <citation type="submission" date="2018-07" db="EMBL/GenBank/DDBJ databases">
        <title>Genomic Encyclopedia of Type Strains, Phase III (KMG-III): the genomes of soil and plant-associated and newly described type strains.</title>
        <authorList>
            <person name="Whitman W."/>
        </authorList>
    </citation>
    <scope>NUCLEOTIDE SEQUENCE [LARGE SCALE GENOMIC DNA]</scope>
    <source>
        <strain evidence="5 6">CECT 7287</strain>
    </source>
</reference>
<dbReference type="GO" id="GO:0003941">
    <property type="term" value="F:L-serine ammonia-lyase activity"/>
    <property type="evidence" value="ECO:0007669"/>
    <property type="project" value="TreeGrafter"/>
</dbReference>
<dbReference type="InterPro" id="IPR001926">
    <property type="entry name" value="TrpB-like_PALP"/>
</dbReference>
<evidence type="ECO:0000313" key="6">
    <source>
        <dbReference type="Proteomes" id="UP000256977"/>
    </source>
</evidence>
<evidence type="ECO:0000256" key="2">
    <source>
        <dbReference type="ARBA" id="ARBA00022898"/>
    </source>
</evidence>
<keyword evidence="6" id="KW-1185">Reference proteome</keyword>
<dbReference type="AlphaFoldDB" id="A0A3D9HTF9"/>